<protein>
    <submittedName>
        <fullName evidence="1">Uncharacterized protein</fullName>
    </submittedName>
</protein>
<accession>A0A382GJV3</accession>
<dbReference type="Gene3D" id="3.40.190.150">
    <property type="entry name" value="Bordetella uptake gene, domain 1"/>
    <property type="match status" value="1"/>
</dbReference>
<reference evidence="1" key="1">
    <citation type="submission" date="2018-05" db="EMBL/GenBank/DDBJ databases">
        <authorList>
            <person name="Lanie J.A."/>
            <person name="Ng W.-L."/>
            <person name="Kazmierczak K.M."/>
            <person name="Andrzejewski T.M."/>
            <person name="Davidsen T.M."/>
            <person name="Wayne K.J."/>
            <person name="Tettelin H."/>
            <person name="Glass J.I."/>
            <person name="Rusch D."/>
            <person name="Podicherti R."/>
            <person name="Tsui H.-C.T."/>
            <person name="Winkler M.E."/>
        </authorList>
    </citation>
    <scope>NUCLEOTIDE SEQUENCE</scope>
</reference>
<dbReference type="InterPro" id="IPR042100">
    <property type="entry name" value="Bug_dom1"/>
</dbReference>
<evidence type="ECO:0000313" key="1">
    <source>
        <dbReference type="EMBL" id="SVB74933.1"/>
    </source>
</evidence>
<dbReference type="AlphaFoldDB" id="A0A382GJV3"/>
<gene>
    <name evidence="1" type="ORF">METZ01_LOCUS227787</name>
</gene>
<sequence length="380" mass="41975">MKKILLALLLSLGICTSALADYTFVVPQKPGAGTSQWAAIIAGQLEPFLGEKIIILHQPGARDIPGFNTWHNEMRDDDKVVMISHGGNGVAFLQENVDYNYGEYTSIGLMNLNIIAGKLKGADMDNPSFAAGSGMVPEAFAMTLLICGPGKTVDEYITCFKEHVTWVSGMSNGERRLAFKRGELTGSRENPAAYKKHIETDPNAEIWFHHGILQPDGSRIDDPNYPGYQLEVLFEERWGVKPSGEFYDAYNLVKSFRDGLQKAMWVNKGNPNAEKLQKALLEMSQDPDAIAVITAKVGNYEWLIGDAGDNQRDTLMTFITENALKNLVKFNTEALGLASIDKTKILLDYANPPVTTTVLDEPKEEGVVGWIKSLWNSITK</sequence>
<dbReference type="EMBL" id="UINC01055723">
    <property type="protein sequence ID" value="SVB74933.1"/>
    <property type="molecule type" value="Genomic_DNA"/>
</dbReference>
<name>A0A382GJV3_9ZZZZ</name>
<organism evidence="1">
    <name type="scientific">marine metagenome</name>
    <dbReference type="NCBI Taxonomy" id="408172"/>
    <lineage>
        <taxon>unclassified sequences</taxon>
        <taxon>metagenomes</taxon>
        <taxon>ecological metagenomes</taxon>
    </lineage>
</organism>
<proteinExistence type="predicted"/>